<evidence type="ECO:0000313" key="1">
    <source>
        <dbReference type="EMBL" id="ETK06707.1"/>
    </source>
</evidence>
<proteinExistence type="predicted"/>
<comment type="caution">
    <text evidence="1">The sequence shown here is derived from an EMBL/GenBank/DDBJ whole genome shotgun (WGS) entry which is preliminary data.</text>
</comment>
<reference evidence="1 2" key="1">
    <citation type="submission" date="2013-11" db="EMBL/GenBank/DDBJ databases">
        <title>Single cell genomics of uncultured Tannerella BU063 (oral taxon 286).</title>
        <authorList>
            <person name="Beall C.J."/>
            <person name="Campbell A.G."/>
            <person name="Griffen A.L."/>
            <person name="Podar M."/>
            <person name="Leys E.J."/>
        </authorList>
    </citation>
    <scope>NUCLEOTIDE SEQUENCE [LARGE SCALE GENOMIC DNA]</scope>
    <source>
        <strain evidence="1">Cell 1/3</strain>
    </source>
</reference>
<dbReference type="EMBL" id="AYYE01001145">
    <property type="protein sequence ID" value="ETK06707.1"/>
    <property type="molecule type" value="Genomic_DNA"/>
</dbReference>
<dbReference type="AlphaFoldDB" id="W2CJT1"/>
<gene>
    <name evidence="1" type="ORF">T230_11060</name>
</gene>
<sequence>MSHDETNMVIETPSCRMTIELTCDPSLIRD</sequence>
<dbReference type="Proteomes" id="UP000034982">
    <property type="component" value="Unassembled WGS sequence"/>
</dbReference>
<protein>
    <submittedName>
        <fullName evidence="1">Uncharacterized protein</fullName>
    </submittedName>
</protein>
<name>W2CJT1_9BACT</name>
<organism evidence="1 2">
    <name type="scientific">Tannerella sp. oral taxon BU063 isolate Cell 1/3</name>
    <dbReference type="NCBI Taxonomy" id="1411022"/>
    <lineage>
        <taxon>Bacteria</taxon>
        <taxon>Pseudomonadati</taxon>
        <taxon>Bacteroidota</taxon>
        <taxon>Bacteroidia</taxon>
        <taxon>Bacteroidales</taxon>
        <taxon>Tannerellaceae</taxon>
        <taxon>Tannerella</taxon>
    </lineage>
</organism>
<accession>W2CJT1</accession>
<evidence type="ECO:0000313" key="2">
    <source>
        <dbReference type="Proteomes" id="UP000034982"/>
    </source>
</evidence>